<dbReference type="InterPro" id="IPR011051">
    <property type="entry name" value="RmlC_Cupin_sf"/>
</dbReference>
<accession>A0A523B9B3</accession>
<gene>
    <name evidence="2" type="ORF">DSO08_05630</name>
</gene>
<sequence>MSTFSVYRFKGTESFDTPEGVMTPLFVNEQISIIRLSLPSKLAVPAHSHRNNIVAVVLRGRLEVFQGNERTALEEGDVFFTPADVALGISNPSQSDAEILAVSYPSSYKSVETLKERLRSFARRG</sequence>
<dbReference type="Pfam" id="PF07883">
    <property type="entry name" value="Cupin_2"/>
    <property type="match status" value="1"/>
</dbReference>
<organism evidence="2 3">
    <name type="scientific">Thermoproteota archaeon</name>
    <dbReference type="NCBI Taxonomy" id="2056631"/>
    <lineage>
        <taxon>Archaea</taxon>
        <taxon>Thermoproteota</taxon>
    </lineage>
</organism>
<evidence type="ECO:0000313" key="3">
    <source>
        <dbReference type="Proteomes" id="UP000315399"/>
    </source>
</evidence>
<dbReference type="InterPro" id="IPR013096">
    <property type="entry name" value="Cupin_2"/>
</dbReference>
<comment type="caution">
    <text evidence="2">The sequence shown here is derived from an EMBL/GenBank/DDBJ whole genome shotgun (WGS) entry which is preliminary data.</text>
</comment>
<evidence type="ECO:0000313" key="2">
    <source>
        <dbReference type="EMBL" id="TDA37516.1"/>
    </source>
</evidence>
<protein>
    <recommendedName>
        <fullName evidence="1">Cupin type-2 domain-containing protein</fullName>
    </recommendedName>
</protein>
<dbReference type="SUPFAM" id="SSF51182">
    <property type="entry name" value="RmlC-like cupins"/>
    <property type="match status" value="1"/>
</dbReference>
<dbReference type="Proteomes" id="UP000315399">
    <property type="component" value="Unassembled WGS sequence"/>
</dbReference>
<dbReference type="EMBL" id="QNVH01000069">
    <property type="protein sequence ID" value="TDA37516.1"/>
    <property type="molecule type" value="Genomic_DNA"/>
</dbReference>
<dbReference type="Gene3D" id="2.60.120.10">
    <property type="entry name" value="Jelly Rolls"/>
    <property type="match status" value="1"/>
</dbReference>
<feature type="domain" description="Cupin type-2" evidence="1">
    <location>
        <begin position="41"/>
        <end position="102"/>
    </location>
</feature>
<proteinExistence type="predicted"/>
<name>A0A523B9B3_9CREN</name>
<reference evidence="2 3" key="1">
    <citation type="journal article" date="2019" name="Nat. Microbiol.">
        <title>Expanding anaerobic alkane metabolism in the domain of Archaea.</title>
        <authorList>
            <person name="Wang Y."/>
            <person name="Wegener G."/>
            <person name="Hou J."/>
            <person name="Wang F."/>
            <person name="Xiao X."/>
        </authorList>
    </citation>
    <scope>NUCLEOTIDE SEQUENCE [LARGE SCALE GENOMIC DNA]</scope>
    <source>
        <strain evidence="2">WYZ-LMO10</strain>
    </source>
</reference>
<evidence type="ECO:0000259" key="1">
    <source>
        <dbReference type="Pfam" id="PF07883"/>
    </source>
</evidence>
<dbReference type="AlphaFoldDB" id="A0A523B9B3"/>
<dbReference type="InterPro" id="IPR014710">
    <property type="entry name" value="RmlC-like_jellyroll"/>
</dbReference>